<name>A0A0C2RMY6_9BACL</name>
<dbReference type="Proteomes" id="UP000031972">
    <property type="component" value="Unassembled WGS sequence"/>
</dbReference>
<dbReference type="Pfam" id="PF00350">
    <property type="entry name" value="Dynamin_N"/>
    <property type="match status" value="1"/>
</dbReference>
<keyword evidence="3" id="KW-0378">Hydrolase</keyword>
<dbReference type="Gene3D" id="1.25.40.10">
    <property type="entry name" value="Tetratricopeptide repeat domain"/>
    <property type="match status" value="1"/>
</dbReference>
<evidence type="ECO:0000313" key="7">
    <source>
        <dbReference type="EMBL" id="KIL43134.1"/>
    </source>
</evidence>
<dbReference type="GO" id="GO:0005525">
    <property type="term" value="F:GTP binding"/>
    <property type="evidence" value="ECO:0007669"/>
    <property type="project" value="UniProtKB-KW"/>
</dbReference>
<gene>
    <name evidence="7" type="ORF">KR50_35370</name>
</gene>
<evidence type="ECO:0000256" key="4">
    <source>
        <dbReference type="ARBA" id="ARBA00023134"/>
    </source>
</evidence>
<feature type="domain" description="Dynamin N-terminal" evidence="6">
    <location>
        <begin position="329"/>
        <end position="487"/>
    </location>
</feature>
<keyword evidence="8" id="KW-1185">Reference proteome</keyword>
<evidence type="ECO:0000259" key="6">
    <source>
        <dbReference type="Pfam" id="PF00350"/>
    </source>
</evidence>
<dbReference type="PANTHER" id="PTHR10465:SF0">
    <property type="entry name" value="SARCALUMENIN"/>
    <property type="match status" value="1"/>
</dbReference>
<dbReference type="InterPro" id="IPR011990">
    <property type="entry name" value="TPR-like_helical_dom_sf"/>
</dbReference>
<organism evidence="7 8">
    <name type="scientific">Jeotgalibacillus campisalis</name>
    <dbReference type="NCBI Taxonomy" id="220754"/>
    <lineage>
        <taxon>Bacteria</taxon>
        <taxon>Bacillati</taxon>
        <taxon>Bacillota</taxon>
        <taxon>Bacilli</taxon>
        <taxon>Bacillales</taxon>
        <taxon>Caryophanaceae</taxon>
        <taxon>Jeotgalibacillus</taxon>
    </lineage>
</organism>
<dbReference type="PATRIC" id="fig|220754.4.peg.3549"/>
<dbReference type="GO" id="GO:0016020">
    <property type="term" value="C:membrane"/>
    <property type="evidence" value="ECO:0007669"/>
    <property type="project" value="UniProtKB-SubCell"/>
</dbReference>
<keyword evidence="2" id="KW-0547">Nucleotide-binding</keyword>
<reference evidence="7 8" key="1">
    <citation type="submission" date="2015-01" db="EMBL/GenBank/DDBJ databases">
        <title>Jeotgalibacillus campisalis genome sequencing.</title>
        <authorList>
            <person name="Goh K.M."/>
            <person name="Chan K.-G."/>
            <person name="Yaakop A.S."/>
            <person name="Ee R."/>
            <person name="Gan H.M."/>
            <person name="Chan C.S."/>
        </authorList>
    </citation>
    <scope>NUCLEOTIDE SEQUENCE [LARGE SCALE GENOMIC DNA]</scope>
    <source>
        <strain evidence="7 8">SF-57</strain>
    </source>
</reference>
<protein>
    <recommendedName>
        <fullName evidence="6">Dynamin N-terminal domain-containing protein</fullName>
    </recommendedName>
</protein>
<keyword evidence="5" id="KW-0472">Membrane</keyword>
<evidence type="ECO:0000256" key="3">
    <source>
        <dbReference type="ARBA" id="ARBA00022801"/>
    </source>
</evidence>
<keyword evidence="4" id="KW-0342">GTP-binding</keyword>
<evidence type="ECO:0000256" key="2">
    <source>
        <dbReference type="ARBA" id="ARBA00022741"/>
    </source>
</evidence>
<dbReference type="InterPro" id="IPR027094">
    <property type="entry name" value="Mitofusin_fam"/>
</dbReference>
<sequence>MQGEYYFSQGDYETSLFKWKQVQGNSLGEWAKKNCADAHLLLNQQQEAEALLQDILLTVKDQTLLLETNITNFYHYQKKQDKLKALWSMQRALSINPHYKNIKEQAFTFFNNEALQTPGLIIQLIIDSICSSDTHDSRIIWLNRLSAAINKGQLKGFSPQKLNTLLKYLISIKWEEFDELVTLIEGAYRKTNGYFEWTLVLGQALMKFDMTFWKNRRMWLSNALNYLLEHDQDITKTKNSIRYILTCWYKSIEEDRSVLYNYLKAWENRFEHSFDLKAQPTNKEIHDHLFSKRIIDGFFAWINDSKFNFPEILRFKHAFSANLEQMHLLVAGSFNNGKSSFINTVLKDEILSVDVLPTTSGAIVIQNGYESFIRSYEKNKMNEYSSLSSFKKATTIENEKDGKHSNALFHLKMENEFLEKHKVTLIDSPGFNDKEDKENPVLNYLHLADSLVFVLSTRHPFTRTERDKLLQISEAAPHVPIHFVLNKIDAVDDEEEREDVMEDVKRKINKVFPKAIMIPFSSKENSMEFRKGFEKVLPTLKKDKKFVQTRMNSVIQVFEETIASLKNQSLPQYEQGIVNDLRAIIKKENEVKQVQDEWLDFQNEITLDFQESIKDGINSLTTLMWKDVPQMIEECKKTLMPENSLNNNYEIFNREINQAITVYSNGALKSLIFQSTSSITAETHALLKRIERKSGKLNKDLTRIIGEVITVHIDTASLFSEIHSECLRIQGQSYEESIYLKSQLTEFLNLHLPDLLKDHRNKFHYNRMIKEIDDSATPNILTNLQSQFFSAYHEAEIDFTQELKYTVFDIGDQKITNHLLSLKNQKNSKALELKHFQKEKKDIEEKIKMFEVFREGALLNSKMKK</sequence>
<dbReference type="InterPro" id="IPR045063">
    <property type="entry name" value="Dynamin_N"/>
</dbReference>
<evidence type="ECO:0000313" key="8">
    <source>
        <dbReference type="Proteomes" id="UP000031972"/>
    </source>
</evidence>
<evidence type="ECO:0000256" key="5">
    <source>
        <dbReference type="ARBA" id="ARBA00023136"/>
    </source>
</evidence>
<dbReference type="EMBL" id="JXRR01000022">
    <property type="protein sequence ID" value="KIL43134.1"/>
    <property type="molecule type" value="Genomic_DNA"/>
</dbReference>
<dbReference type="InterPro" id="IPR027417">
    <property type="entry name" value="P-loop_NTPase"/>
</dbReference>
<comment type="caution">
    <text evidence="7">The sequence shown here is derived from an EMBL/GenBank/DDBJ whole genome shotgun (WGS) entry which is preliminary data.</text>
</comment>
<dbReference type="SUPFAM" id="SSF48452">
    <property type="entry name" value="TPR-like"/>
    <property type="match status" value="1"/>
</dbReference>
<evidence type="ECO:0000256" key="1">
    <source>
        <dbReference type="ARBA" id="ARBA00004370"/>
    </source>
</evidence>
<dbReference type="PANTHER" id="PTHR10465">
    <property type="entry name" value="TRANSMEMBRANE GTPASE FZO1"/>
    <property type="match status" value="1"/>
</dbReference>
<dbReference type="AlphaFoldDB" id="A0A0C2RMY6"/>
<dbReference type="Gene3D" id="3.40.50.300">
    <property type="entry name" value="P-loop containing nucleotide triphosphate hydrolases"/>
    <property type="match status" value="1"/>
</dbReference>
<dbReference type="SUPFAM" id="SSF52540">
    <property type="entry name" value="P-loop containing nucleoside triphosphate hydrolases"/>
    <property type="match status" value="1"/>
</dbReference>
<dbReference type="GO" id="GO:0003924">
    <property type="term" value="F:GTPase activity"/>
    <property type="evidence" value="ECO:0007669"/>
    <property type="project" value="InterPro"/>
</dbReference>
<accession>A0A0C2RMY6</accession>
<proteinExistence type="predicted"/>
<comment type="subcellular location">
    <subcellularLocation>
        <location evidence="1">Membrane</location>
    </subcellularLocation>
</comment>